<accession>A0ABU6KF22</accession>
<protein>
    <submittedName>
        <fullName evidence="2">Membrane protein</fullName>
    </submittedName>
</protein>
<name>A0ABU6KF22_9BACI</name>
<evidence type="ECO:0000256" key="1">
    <source>
        <dbReference type="SAM" id="Phobius"/>
    </source>
</evidence>
<feature type="transmembrane region" description="Helical" evidence="1">
    <location>
        <begin position="108"/>
        <end position="126"/>
    </location>
</feature>
<dbReference type="InterPro" id="IPR038750">
    <property type="entry name" value="YczE/YyaS-like"/>
</dbReference>
<comment type="caution">
    <text evidence="2">The sequence shown here is derived from an EMBL/GenBank/DDBJ whole genome shotgun (WGS) entry which is preliminary data.</text>
</comment>
<organism evidence="2 3">
    <name type="scientific">Virgibacillus tibetensis</name>
    <dbReference type="NCBI Taxonomy" id="3042313"/>
    <lineage>
        <taxon>Bacteria</taxon>
        <taxon>Bacillati</taxon>
        <taxon>Bacillota</taxon>
        <taxon>Bacilli</taxon>
        <taxon>Bacillales</taxon>
        <taxon>Bacillaceae</taxon>
        <taxon>Virgibacillus</taxon>
    </lineage>
</organism>
<keyword evidence="1" id="KW-1133">Transmembrane helix</keyword>
<dbReference type="EMBL" id="JARZFX010000002">
    <property type="protein sequence ID" value="MEC5423019.1"/>
    <property type="molecule type" value="Genomic_DNA"/>
</dbReference>
<dbReference type="RefSeq" id="WP_327606588.1">
    <property type="nucleotide sequence ID" value="NZ_JARZFX010000002.1"/>
</dbReference>
<keyword evidence="1" id="KW-0812">Transmembrane</keyword>
<proteinExistence type="predicted"/>
<evidence type="ECO:0000313" key="3">
    <source>
        <dbReference type="Proteomes" id="UP001335737"/>
    </source>
</evidence>
<dbReference type="Pfam" id="PF19700">
    <property type="entry name" value="DUF6198"/>
    <property type="match status" value="1"/>
</dbReference>
<feature type="transmembrane region" description="Helical" evidence="1">
    <location>
        <begin position="75"/>
        <end position="96"/>
    </location>
</feature>
<reference evidence="2 3" key="1">
    <citation type="journal article" date="2024" name="Int. J. Syst. Evol. Microbiol.">
        <title>Virgibacillus tibetensis sp. nov., isolated from salt lake on the Tibetan Plateau of China.</title>
        <authorList>
            <person name="Phurbu D."/>
            <person name="Liu Z.-X."/>
            <person name="Wang R."/>
            <person name="Zheng Y.-Y."/>
            <person name="Liu H.-C."/>
            <person name="Zhou Y.-G."/>
            <person name="Yu Y.-J."/>
            <person name="Li A.-H."/>
        </authorList>
    </citation>
    <scope>NUCLEOTIDE SEQUENCE [LARGE SCALE GENOMIC DNA]</scope>
    <source>
        <strain evidence="2 3">C22-A2</strain>
    </source>
</reference>
<dbReference type="Proteomes" id="UP001335737">
    <property type="component" value="Unassembled WGS sequence"/>
</dbReference>
<feature type="transmembrane region" description="Helical" evidence="1">
    <location>
        <begin position="50"/>
        <end position="68"/>
    </location>
</feature>
<feature type="transmembrane region" description="Helical" evidence="1">
    <location>
        <begin position="7"/>
        <end position="30"/>
    </location>
</feature>
<evidence type="ECO:0000313" key="2">
    <source>
        <dbReference type="EMBL" id="MEC5423019.1"/>
    </source>
</evidence>
<keyword evidence="3" id="KW-1185">Reference proteome</keyword>
<sequence length="209" mass="23077">MKNGLIISGFYIIGLLFLTFGISMMILANLGAGPWDALYVVMADELGLTVGSWVFIVGLLLILINSFLLKKTPDYLASITIVLIGLFIDVWLEIIFPNLVVALLIPRLIMLIGGIFSIAVGVSFYLQSEFARNPIDNLMMAFHKLTGRSLAFSKTFLEVMVMVIAFIFGGPIGFGTILVALIIGPLIQMVYKPVTKFRCRICHENLVQN</sequence>
<keyword evidence="1" id="KW-0472">Membrane</keyword>
<gene>
    <name evidence="2" type="ORF">QGM71_05835</name>
</gene>
<dbReference type="PANTHER" id="PTHR40078:SF1">
    <property type="entry name" value="INTEGRAL MEMBRANE PROTEIN"/>
    <property type="match status" value="1"/>
</dbReference>
<feature type="transmembrane region" description="Helical" evidence="1">
    <location>
        <begin position="174"/>
        <end position="191"/>
    </location>
</feature>
<dbReference type="PANTHER" id="PTHR40078">
    <property type="entry name" value="INTEGRAL MEMBRANE PROTEIN-RELATED"/>
    <property type="match status" value="1"/>
</dbReference>
<feature type="transmembrane region" description="Helical" evidence="1">
    <location>
        <begin position="147"/>
        <end position="168"/>
    </location>
</feature>